<evidence type="ECO:0000313" key="2">
    <source>
        <dbReference type="EMBL" id="CAD1842905.1"/>
    </source>
</evidence>
<dbReference type="GO" id="GO:0060147">
    <property type="term" value="P:regulation of post-transcriptional gene silencing"/>
    <property type="evidence" value="ECO:0007669"/>
    <property type="project" value="InterPro"/>
</dbReference>
<dbReference type="EMBL" id="LR862136">
    <property type="protein sequence ID" value="CAD1842905.1"/>
    <property type="molecule type" value="Genomic_DNA"/>
</dbReference>
<accession>A0A6V7QJ95</accession>
<dbReference type="PANTHER" id="PTHR16212:SF4">
    <property type="entry name" value="FOCADHESIN"/>
    <property type="match status" value="1"/>
</dbReference>
<dbReference type="InterPro" id="IPR016024">
    <property type="entry name" value="ARM-type_fold"/>
</dbReference>
<feature type="domain" description="DUF3730" evidence="1">
    <location>
        <begin position="552"/>
        <end position="763"/>
    </location>
</feature>
<dbReference type="SUPFAM" id="SSF48371">
    <property type="entry name" value="ARM repeat"/>
    <property type="match status" value="2"/>
</dbReference>
<name>A0A6V7QJ95_ANACO</name>
<feature type="domain" description="DUF3730" evidence="1">
    <location>
        <begin position="90"/>
        <end position="354"/>
    </location>
</feature>
<dbReference type="InterPro" id="IPR045163">
    <property type="entry name" value="Focadhesin/RST1"/>
</dbReference>
<proteinExistence type="predicted"/>
<protein>
    <recommendedName>
        <fullName evidence="1">DUF3730 domain-containing protein</fullName>
    </recommendedName>
</protein>
<reference evidence="2" key="1">
    <citation type="submission" date="2020-07" db="EMBL/GenBank/DDBJ databases">
        <authorList>
            <person name="Lin J."/>
        </authorList>
    </citation>
    <scope>NUCLEOTIDE SEQUENCE</scope>
</reference>
<evidence type="ECO:0000259" key="1">
    <source>
        <dbReference type="Pfam" id="PF12530"/>
    </source>
</evidence>
<dbReference type="Pfam" id="PF12530">
    <property type="entry name" value="DUF3730"/>
    <property type="match status" value="2"/>
</dbReference>
<dbReference type="InterPro" id="IPR022542">
    <property type="entry name" value="FOCAD/RST1_DUF3730"/>
</dbReference>
<dbReference type="PANTHER" id="PTHR16212">
    <property type="entry name" value="FOCADHESIN FAMILY MEMBER"/>
    <property type="match status" value="1"/>
</dbReference>
<organism evidence="2">
    <name type="scientific">Ananas comosus var. bracteatus</name>
    <name type="common">red pineapple</name>
    <dbReference type="NCBI Taxonomy" id="296719"/>
    <lineage>
        <taxon>Eukaryota</taxon>
        <taxon>Viridiplantae</taxon>
        <taxon>Streptophyta</taxon>
        <taxon>Embryophyta</taxon>
        <taxon>Tracheophyta</taxon>
        <taxon>Spermatophyta</taxon>
        <taxon>Magnoliopsida</taxon>
        <taxon>Liliopsida</taxon>
        <taxon>Poales</taxon>
        <taxon>Bromeliaceae</taxon>
        <taxon>Bromelioideae</taxon>
        <taxon>Ananas</taxon>
    </lineage>
</organism>
<sequence>MTSSSSSSDPYAHLLERTRVPTHPSLHRHAIASLFHKLRSAPPHLSLSSAPGAAALSAAAAASSAAAADQFVRELCRLVRDRLLPASAALVELHSALDGADPRFAPLFVRGVGFLARLAFRSDPSYGRRFDRAELHPFVRALASGAAAERELVRQVLVFVVENRSAGIEEILGFLRPFVLFSVIRKPPSSFARDLISSMASLVCSFPAEAIPFLKLLTDSLKYFPRNSREEVGYLLSSAEYLVDAYVMVFKQMAQTEKLTTNAQVSMFELLKTLLSLCSDQRKPEGVTDTSLQLSKRLLAVQKETGLQYLPEFGMVFVSISIILSQVEFEHEQLAGLKLLILLTDWKYVDDVGIKESAGRLGEELLCVFPVISLMMSPSKSIKSAAAHFLSTVERLILGLLAAPSRKQIANAGVSSISTPESILFRVLEHQYSEQLPFQNCYFLEFLICNSQFGPKGECGKMKNWTSQLKEHLSNPGRRKHALISQSPDNMQSGFSMLLSSVASVLLMHAKFGASALESLAALGATDPKLGLPLLLLILTYIKMLSSHDINTSEMLIRLLEALPSLALHSIMVPFMLQTVSPMLQMEAKPVLRSIAVRLLCKIWVATDGTFANLQEVLDPKTFSEFIPEREVSISMAASVRDVCKHNPDRGVDLILSVSSCIESRDSVVQALGLDSLSHLCEADVVDFYTSLNIILKHLLDYSNDPIVAHSLCTLLRWGALDAEAYSEASKKVLEILWGVATSKKPTSEHSWVKARAAAFNSLSHYKVMLLQDAIPDFKIRNFECLTNEDHPEILEAMEGLEVEIVKSEHICNSDLHVDSEIGVECLKKRGSRCTRLKSCWMFFLRLCFLQDLPRVHAAYEKVLVEIAESLHTSRNILVALFAFQSWKSFVRCWMRAVVTLVDPKGSSDVSDKSTKVAQDIFKIICRIAAESIPRVAVNIAFVIGALCMAVPPTAHLVVSAASDFLLKWLFEYEHEHRQWSAAISLGLISNCFHPTDKKQKFNVINGLLKVICSSESHLVRGACGVGLGYACQDLLTRVESASDSSPEGTMRFDEAALLDNIVGTLSVLICQLCPSVSGPFRDLGESFPLDKYGINTSEGSLEDNDNLDLEEDAWGVAGLVYGLAHSVSASTRCIYSNPYPPLVHLAGMFGVVNAFGAGAGDLTNTCSQPINLQTNYEQEASFIRGPILACPACETLSTSLVQEIFLVSKDSKDQAMQNFAAWAISFLRNRLWPMESDGVNGSQSSSISQSFPEDALVLKLSLWLRDINSDKTGNRIHATTVATVLRCLSKAPRLPPLDWGAIIRRCMRYEAYFPNLSVEHIPMLRTLEPRLQSVVLENLSDLLKLFSGSRLEKLYEDLFEYFSSSTSSYLVYEPEQRSTLRMSIWKGLRKCLTEDFKGSDGFGNMERCMECLLSLLPISMSDSRQDGVEEEWSCAINCLGAAPHNWLVDKLQVPTSHVGGDSDEIGKRIVVKARLTRIGCISPSELGKLKAYIFNARSKGIWWSVLVEVAAALSTAEGSIKRQWLLDALEISCVADYPSTALRFIGLLSSACCMYMPLLTVDPMTVLSDLPVTLPSLLSDGSWAAIITSLVDKLWASTIRICSWAKQLAHKDGFPGLESDDQHIHKDEAEISVFLARVMHRTCISLKDYLPFEKQLRLANLEVH</sequence>
<gene>
    <name evidence="2" type="ORF">CB5_LOCUS26116</name>
</gene>